<dbReference type="PROSITE" id="PS00216">
    <property type="entry name" value="SUGAR_TRANSPORT_1"/>
    <property type="match status" value="2"/>
</dbReference>
<feature type="domain" description="Major facilitator superfamily (MFS) profile" evidence="8">
    <location>
        <begin position="30"/>
        <end position="432"/>
    </location>
</feature>
<gene>
    <name evidence="9" type="ORF">GPZ80_29380</name>
</gene>
<keyword evidence="2" id="KW-0813">Transport</keyword>
<feature type="transmembrane region" description="Helical" evidence="7">
    <location>
        <begin position="410"/>
        <end position="429"/>
    </location>
</feature>
<dbReference type="InterPro" id="IPR036259">
    <property type="entry name" value="MFS_trans_sf"/>
</dbReference>
<feature type="transmembrane region" description="Helical" evidence="7">
    <location>
        <begin position="27"/>
        <end position="48"/>
    </location>
</feature>
<evidence type="ECO:0000313" key="9">
    <source>
        <dbReference type="EMBL" id="MBC6451279.1"/>
    </source>
</evidence>
<dbReference type="InterPro" id="IPR020846">
    <property type="entry name" value="MFS_dom"/>
</dbReference>
<evidence type="ECO:0000256" key="5">
    <source>
        <dbReference type="ARBA" id="ARBA00022989"/>
    </source>
</evidence>
<feature type="transmembrane region" description="Helical" evidence="7">
    <location>
        <begin position="271"/>
        <end position="300"/>
    </location>
</feature>
<feature type="transmembrane region" description="Helical" evidence="7">
    <location>
        <begin position="68"/>
        <end position="89"/>
    </location>
</feature>
<dbReference type="EMBL" id="JABVED010000026">
    <property type="protein sequence ID" value="MBC6451279.1"/>
    <property type="molecule type" value="Genomic_DNA"/>
</dbReference>
<keyword evidence="3" id="KW-1003">Cell membrane</keyword>
<dbReference type="SUPFAM" id="SSF103473">
    <property type="entry name" value="MFS general substrate transporter"/>
    <property type="match status" value="2"/>
</dbReference>
<dbReference type="PANTHER" id="PTHR23517:SF3">
    <property type="entry name" value="INTEGRAL MEMBRANE TRANSPORT PROTEIN"/>
    <property type="match status" value="1"/>
</dbReference>
<dbReference type="Proteomes" id="UP000734823">
    <property type="component" value="Unassembled WGS sequence"/>
</dbReference>
<feature type="transmembrane region" description="Helical" evidence="7">
    <location>
        <begin position="190"/>
        <end position="210"/>
    </location>
</feature>
<sequence>MTSRSSNTLHMGQTGDSRVSTDLRLGLRANLAQFSLLVAVNALVGGVLGQERTVLPLLAEQTFHLSGYTFLLTYVLAFGLTKAATNYFAGTWSDRFGRKPVLVAGWLIAIPVPLMLIWAPSWGWVVAANVLLGVNQGLTWSTTVIMKIDLAGPSRRGLAMGLNEAAGYMAVAATALATGYLAARYGLRPAPFLLGLSYAALGLGLTVFAVKETREHARLEATNHVAREDGRHDHLHADLTSKEIFAHTSFREPALSSASQAGMVNNLNDGLAWGLFPILFATAGLSVSRIGILAAVYPAVWGLGQLVTGPLSDRWGRKHLITAGMLLQALALAMVALVDTFGLWVTAAALLGAGTAMVYPTLLATVGDVAHPVWRARAVGVYRLWRDGGFAVGAVLAGVVADLWGLRAAIWVVAVITAISGLVVAVRMYETKTVQQ</sequence>
<feature type="transmembrane region" description="Helical" evidence="7">
    <location>
        <begin position="344"/>
        <end position="363"/>
    </location>
</feature>
<keyword evidence="10" id="KW-1185">Reference proteome</keyword>
<comment type="subcellular location">
    <subcellularLocation>
        <location evidence="1">Cell membrane</location>
        <topology evidence="1">Multi-pass membrane protein</topology>
    </subcellularLocation>
</comment>
<dbReference type="PROSITE" id="PS50850">
    <property type="entry name" value="MFS"/>
    <property type="match status" value="1"/>
</dbReference>
<evidence type="ECO:0000256" key="6">
    <source>
        <dbReference type="ARBA" id="ARBA00023136"/>
    </source>
</evidence>
<dbReference type="InterPro" id="IPR005829">
    <property type="entry name" value="Sugar_transporter_CS"/>
</dbReference>
<accession>A0ABR7LFX6</accession>
<comment type="caution">
    <text evidence="9">The sequence shown here is derived from an EMBL/GenBank/DDBJ whole genome shotgun (WGS) entry which is preliminary data.</text>
</comment>
<feature type="transmembrane region" description="Helical" evidence="7">
    <location>
        <begin position="320"/>
        <end position="338"/>
    </location>
</feature>
<evidence type="ECO:0000256" key="1">
    <source>
        <dbReference type="ARBA" id="ARBA00004651"/>
    </source>
</evidence>
<keyword evidence="5 7" id="KW-1133">Transmembrane helix</keyword>
<name>A0ABR7LFX6_9PSEU</name>
<keyword evidence="6 7" id="KW-0472">Membrane</keyword>
<evidence type="ECO:0000313" key="10">
    <source>
        <dbReference type="Proteomes" id="UP000734823"/>
    </source>
</evidence>
<dbReference type="CDD" id="cd17325">
    <property type="entry name" value="MFS_MdtG_SLC18_like"/>
    <property type="match status" value="1"/>
</dbReference>
<keyword evidence="4 7" id="KW-0812">Transmembrane</keyword>
<evidence type="ECO:0000256" key="3">
    <source>
        <dbReference type="ARBA" id="ARBA00022475"/>
    </source>
</evidence>
<proteinExistence type="predicted"/>
<protein>
    <submittedName>
        <fullName evidence="9">MFS transporter</fullName>
    </submittedName>
</protein>
<dbReference type="Pfam" id="PF07690">
    <property type="entry name" value="MFS_1"/>
    <property type="match status" value="2"/>
</dbReference>
<evidence type="ECO:0000256" key="4">
    <source>
        <dbReference type="ARBA" id="ARBA00022692"/>
    </source>
</evidence>
<feature type="transmembrane region" description="Helical" evidence="7">
    <location>
        <begin position="101"/>
        <end position="119"/>
    </location>
</feature>
<dbReference type="InterPro" id="IPR011701">
    <property type="entry name" value="MFS"/>
</dbReference>
<dbReference type="PANTHER" id="PTHR23517">
    <property type="entry name" value="RESISTANCE PROTEIN MDTM, PUTATIVE-RELATED-RELATED"/>
    <property type="match status" value="1"/>
</dbReference>
<evidence type="ECO:0000256" key="7">
    <source>
        <dbReference type="SAM" id="Phobius"/>
    </source>
</evidence>
<dbReference type="InterPro" id="IPR050171">
    <property type="entry name" value="MFS_Transporters"/>
</dbReference>
<reference evidence="9 10" key="1">
    <citation type="submission" date="2020-06" db="EMBL/GenBank/DDBJ databases">
        <title>Actinokineospora xiongansis sp. nov., isolated from soil of Baiyangdian.</title>
        <authorList>
            <person name="Zhang X."/>
        </authorList>
    </citation>
    <scope>NUCLEOTIDE SEQUENCE [LARGE SCALE GENOMIC DNA]</scope>
    <source>
        <strain evidence="9 10">HBU206404</strain>
    </source>
</reference>
<organism evidence="9 10">
    <name type="scientific">Actinokineospora xionganensis</name>
    <dbReference type="NCBI Taxonomy" id="2684470"/>
    <lineage>
        <taxon>Bacteria</taxon>
        <taxon>Bacillati</taxon>
        <taxon>Actinomycetota</taxon>
        <taxon>Actinomycetes</taxon>
        <taxon>Pseudonocardiales</taxon>
        <taxon>Pseudonocardiaceae</taxon>
        <taxon>Actinokineospora</taxon>
    </lineage>
</organism>
<evidence type="ECO:0000259" key="8">
    <source>
        <dbReference type="PROSITE" id="PS50850"/>
    </source>
</evidence>
<feature type="transmembrane region" description="Helical" evidence="7">
    <location>
        <begin position="165"/>
        <end position="183"/>
    </location>
</feature>
<dbReference type="Gene3D" id="1.20.1250.20">
    <property type="entry name" value="MFS general substrate transporter like domains"/>
    <property type="match status" value="2"/>
</dbReference>
<evidence type="ECO:0000256" key="2">
    <source>
        <dbReference type="ARBA" id="ARBA00022448"/>
    </source>
</evidence>